<evidence type="ECO:0000256" key="2">
    <source>
        <dbReference type="ARBA" id="ARBA00023004"/>
    </source>
</evidence>
<proteinExistence type="predicted"/>
<evidence type="ECO:0000313" key="3">
    <source>
        <dbReference type="EMBL" id="CAG9277118.1"/>
    </source>
</evidence>
<evidence type="ECO:0000256" key="1">
    <source>
        <dbReference type="ARBA" id="ARBA00022737"/>
    </source>
</evidence>
<sequence length="347" mass="37306">MNLTWTKLEPIPDPIHGLPCARSSHGLSVVNNGRCLILYGGEHVARTPIESASSCWALDVDTNVWRLINATTNSPPIRIAHAQAVHNDQNVYVFGGRAGITMEEKAMNDLWKLDASGEPGTEKWTQIFPQTDIIPEARSFHRMLCIGDSLFVFGGCGQVSGRLNDLYRFDLNAMTWHLLGNAALRGRGGPNLLSLGSGNNLAVVAGFAGEETCDGQAFDISKSMWNKEMLSTGLQGMRPRSVSVAASFPNTGIALIFGGEVDPSDRGHEGAGGFENDIVILDEKTGALKETILSANSGNWPGPRGWSAGDAHEDSNGGSQLFLFGGLSGDDENPTRLNDLWRLEIAC</sequence>
<dbReference type="InterPro" id="IPR015915">
    <property type="entry name" value="Kelch-typ_b-propeller"/>
</dbReference>
<dbReference type="AlphaFoldDB" id="A0A8J9X0B7"/>
<keyword evidence="2" id="KW-0408">Iron</keyword>
<protein>
    <recommendedName>
        <fullName evidence="4">Galactose oxidase</fullName>
    </recommendedName>
</protein>
<accession>A0A8J9X0B7</accession>
<dbReference type="SUPFAM" id="SSF117281">
    <property type="entry name" value="Kelch motif"/>
    <property type="match status" value="1"/>
</dbReference>
<name>A0A8J9X0B7_PHATR</name>
<dbReference type="EMBL" id="OU594942">
    <property type="protein sequence ID" value="CAG9277118.1"/>
    <property type="molecule type" value="Genomic_DNA"/>
</dbReference>
<dbReference type="Gene3D" id="2.120.10.80">
    <property type="entry name" value="Kelch-type beta propeller"/>
    <property type="match status" value="2"/>
</dbReference>
<dbReference type="GO" id="GO:0005829">
    <property type="term" value="C:cytosol"/>
    <property type="evidence" value="ECO:0007669"/>
    <property type="project" value="TreeGrafter"/>
</dbReference>
<reference evidence="3" key="1">
    <citation type="submission" date="2022-02" db="EMBL/GenBank/DDBJ databases">
        <authorList>
            <person name="Giguere J D."/>
        </authorList>
    </citation>
    <scope>NUCLEOTIDE SEQUENCE</scope>
    <source>
        <strain evidence="3">CCAP 1055/1</strain>
    </source>
</reference>
<dbReference type="PANTHER" id="PTHR47435">
    <property type="entry name" value="KELCH REPEAT PROTEIN (AFU_ORTHOLOGUE AFUA_5G12780)"/>
    <property type="match status" value="1"/>
</dbReference>
<organism evidence="3">
    <name type="scientific">Phaeodactylum tricornutum</name>
    <name type="common">Diatom</name>
    <dbReference type="NCBI Taxonomy" id="2850"/>
    <lineage>
        <taxon>Eukaryota</taxon>
        <taxon>Sar</taxon>
        <taxon>Stramenopiles</taxon>
        <taxon>Ochrophyta</taxon>
        <taxon>Bacillariophyta</taxon>
        <taxon>Bacillariophyceae</taxon>
        <taxon>Bacillariophycidae</taxon>
        <taxon>Naviculales</taxon>
        <taxon>Phaeodactylaceae</taxon>
        <taxon>Phaeodactylum</taxon>
    </lineage>
</organism>
<gene>
    <name evidence="3" type="ORF">PTTT1_LOCUS2844</name>
</gene>
<keyword evidence="1" id="KW-0677">Repeat</keyword>
<dbReference type="Pfam" id="PF24681">
    <property type="entry name" value="Kelch_KLHDC2_KLHL20_DRC7"/>
    <property type="match status" value="1"/>
</dbReference>
<evidence type="ECO:0008006" key="4">
    <source>
        <dbReference type="Google" id="ProtNLM"/>
    </source>
</evidence>
<dbReference type="Proteomes" id="UP000836788">
    <property type="component" value="Chromosome 1"/>
</dbReference>
<dbReference type="GO" id="GO:0019760">
    <property type="term" value="P:glucosinolate metabolic process"/>
    <property type="evidence" value="ECO:0007669"/>
    <property type="project" value="UniProtKB-ARBA"/>
</dbReference>
<dbReference type="PANTHER" id="PTHR47435:SF4">
    <property type="entry name" value="KELCH REPEAT PROTEIN (AFU_ORTHOLOGUE AFUA_5G12780)"/>
    <property type="match status" value="1"/>
</dbReference>
<dbReference type="GO" id="GO:0030234">
    <property type="term" value="F:enzyme regulator activity"/>
    <property type="evidence" value="ECO:0007669"/>
    <property type="project" value="TreeGrafter"/>
</dbReference>
<dbReference type="OMA" id="PRDNDVH"/>